<dbReference type="STRING" id="121821.GCA_001870675_00818"/>
<name>A0A2W7Q8X2_9RHOB</name>
<dbReference type="EMBL" id="QKZQ01000007">
    <property type="protein sequence ID" value="PZX44543.1"/>
    <property type="molecule type" value="Genomic_DNA"/>
</dbReference>
<proteinExistence type="predicted"/>
<dbReference type="GO" id="GO:0016740">
    <property type="term" value="F:transferase activity"/>
    <property type="evidence" value="ECO:0007669"/>
    <property type="project" value="UniProtKB-KW"/>
</dbReference>
<organism evidence="1 2">
    <name type="scientific">Roseinatronobacter thiooxidans</name>
    <dbReference type="NCBI Taxonomy" id="121821"/>
    <lineage>
        <taxon>Bacteria</taxon>
        <taxon>Pseudomonadati</taxon>
        <taxon>Pseudomonadota</taxon>
        <taxon>Alphaproteobacteria</taxon>
        <taxon>Rhodobacterales</taxon>
        <taxon>Paracoccaceae</taxon>
        <taxon>Roseinatronobacter</taxon>
    </lineage>
</organism>
<dbReference type="Pfam" id="PF13704">
    <property type="entry name" value="Glyco_tranf_2_4"/>
    <property type="match status" value="1"/>
</dbReference>
<protein>
    <submittedName>
        <fullName evidence="1">Glycosyl transferase family 2</fullName>
    </submittedName>
</protein>
<evidence type="ECO:0000313" key="2">
    <source>
        <dbReference type="Proteomes" id="UP000249364"/>
    </source>
</evidence>
<gene>
    <name evidence="1" type="ORF">LY56_01791</name>
</gene>
<dbReference type="OrthoDB" id="3010234at2"/>
<keyword evidence="2" id="KW-1185">Reference proteome</keyword>
<dbReference type="AlphaFoldDB" id="A0A2W7Q8X2"/>
<sequence>MGVLGQLRLRAERQAKLLRCLRKSASLTARMNRTDAIRHGDILAFVTLRNEVLRLPYFLDYYRAQGVRHFLMVDNGSTDGTTQYLEAQRDVSLWVTHDSYKGAGYGVDWLNHLLWRYGAGHWVLVLDVDEFLVYPFCDTRPLRALTDWLDSQGRRSFGAMLLDMYPKGPIAAQPYQSGQNPFEIARWFDSGNFSMRRNRKYNNLWIQGGVRQRVIMAQTPAKAPALNKTPLVLWSRQYAYVSSTHMLLPRGLNKVYDDAGGEFASGVLLHAKFLNTILEKAEEELQRREHYAGSREYMAYQDSLQQSQDLWCDWSTEYINWRQLEILGLMSKGDWA</sequence>
<dbReference type="RefSeq" id="WP_071469633.1">
    <property type="nucleotide sequence ID" value="NZ_MEHT01000017.1"/>
</dbReference>
<dbReference type="Proteomes" id="UP000249364">
    <property type="component" value="Unassembled WGS sequence"/>
</dbReference>
<keyword evidence="1" id="KW-0808">Transferase</keyword>
<accession>A0A2W7Q8X2</accession>
<evidence type="ECO:0000313" key="1">
    <source>
        <dbReference type="EMBL" id="PZX44543.1"/>
    </source>
</evidence>
<dbReference type="SUPFAM" id="SSF53448">
    <property type="entry name" value="Nucleotide-diphospho-sugar transferases"/>
    <property type="match status" value="1"/>
</dbReference>
<reference evidence="1 2" key="1">
    <citation type="submission" date="2018-06" db="EMBL/GenBank/DDBJ databases">
        <title>Genomic Encyclopedia of Archaeal and Bacterial Type Strains, Phase II (KMG-II): from individual species to whole genera.</title>
        <authorList>
            <person name="Goeker M."/>
        </authorList>
    </citation>
    <scope>NUCLEOTIDE SEQUENCE [LARGE SCALE GENOMIC DNA]</scope>
    <source>
        <strain evidence="1 2">DSM 13087</strain>
    </source>
</reference>
<dbReference type="CDD" id="cd00761">
    <property type="entry name" value="Glyco_tranf_GTA_type"/>
    <property type="match status" value="1"/>
</dbReference>
<dbReference type="InterPro" id="IPR029044">
    <property type="entry name" value="Nucleotide-diphossugar_trans"/>
</dbReference>
<comment type="caution">
    <text evidence="1">The sequence shown here is derived from an EMBL/GenBank/DDBJ whole genome shotgun (WGS) entry which is preliminary data.</text>
</comment>